<protein>
    <submittedName>
        <fullName evidence="3">Uncharacterized protein</fullName>
    </submittedName>
</protein>
<evidence type="ECO:0000256" key="1">
    <source>
        <dbReference type="SAM" id="Coils"/>
    </source>
</evidence>
<keyword evidence="1" id="KW-0175">Coiled coil</keyword>
<proteinExistence type="predicted"/>
<sequence>MGVWVAAHGPSLLRQEEDASPGGGWPRLGTELRSQVAQRRRQCQELQDKLAASEATVRAQAEQLEKYHVLLREQLQGHPARRPPPRKYDSLIQAQARELSHLRQMLREGHGASRSLAQHLRDTVRSFEELLRGTDIDYYLGQGFREQLAQGRQLAERLSDKLSTSNGKGCGTRVALPLLCILMISCLHRLSRELQEKEKVIESLEAKLQERCESPGSSHPPSESSRSVTSTSFVSDGLEPCSDGDTASECSQCREEPARGAGTMGYWGLRPRERSHGLGTGTMHSARCSPSLACRSLQEWVLSLRCTP</sequence>
<feature type="region of interest" description="Disordered" evidence="2">
    <location>
        <begin position="1"/>
        <end position="26"/>
    </location>
</feature>
<keyword evidence="4" id="KW-1185">Reference proteome</keyword>
<evidence type="ECO:0000256" key="2">
    <source>
        <dbReference type="SAM" id="MobiDB-lite"/>
    </source>
</evidence>
<dbReference type="GO" id="GO:1903358">
    <property type="term" value="P:regulation of Golgi organization"/>
    <property type="evidence" value="ECO:0007669"/>
    <property type="project" value="TreeGrafter"/>
</dbReference>
<feature type="coiled-coil region" evidence="1">
    <location>
        <begin position="36"/>
        <end position="63"/>
    </location>
</feature>
<accession>A0A8B9Q155</accession>
<feature type="compositionally biased region" description="Low complexity" evidence="2">
    <location>
        <begin position="214"/>
        <end position="235"/>
    </location>
</feature>
<dbReference type="AlphaFoldDB" id="A0A8B9Q155"/>
<reference evidence="3" key="2">
    <citation type="submission" date="2025-09" db="UniProtKB">
        <authorList>
            <consortium name="Ensembl"/>
        </authorList>
    </citation>
    <scope>IDENTIFICATION</scope>
</reference>
<dbReference type="GO" id="GO:0005794">
    <property type="term" value="C:Golgi apparatus"/>
    <property type="evidence" value="ECO:0007669"/>
    <property type="project" value="TreeGrafter"/>
</dbReference>
<organism evidence="3 4">
    <name type="scientific">Apteryx owenii</name>
    <name type="common">Little spotted kiwi</name>
    <dbReference type="NCBI Taxonomy" id="8824"/>
    <lineage>
        <taxon>Eukaryota</taxon>
        <taxon>Metazoa</taxon>
        <taxon>Chordata</taxon>
        <taxon>Craniata</taxon>
        <taxon>Vertebrata</taxon>
        <taxon>Euteleostomi</taxon>
        <taxon>Archelosauria</taxon>
        <taxon>Archosauria</taxon>
        <taxon>Dinosauria</taxon>
        <taxon>Saurischia</taxon>
        <taxon>Theropoda</taxon>
        <taxon>Coelurosauria</taxon>
        <taxon>Aves</taxon>
        <taxon>Palaeognathae</taxon>
        <taxon>Apterygiformes</taxon>
        <taxon>Apterygidae</taxon>
        <taxon>Apteryx</taxon>
    </lineage>
</organism>
<dbReference type="InterPro" id="IPR052593">
    <property type="entry name" value="MT-associated_AKAP9-binding"/>
</dbReference>
<evidence type="ECO:0000313" key="4">
    <source>
        <dbReference type="Proteomes" id="UP000694424"/>
    </source>
</evidence>
<dbReference type="GO" id="GO:0060090">
    <property type="term" value="F:molecular adaptor activity"/>
    <property type="evidence" value="ECO:0007669"/>
    <property type="project" value="TreeGrafter"/>
</dbReference>
<dbReference type="GO" id="GO:0005813">
    <property type="term" value="C:centrosome"/>
    <property type="evidence" value="ECO:0007669"/>
    <property type="project" value="TreeGrafter"/>
</dbReference>
<dbReference type="GO" id="GO:0090063">
    <property type="term" value="P:positive regulation of microtubule nucleation"/>
    <property type="evidence" value="ECO:0007669"/>
    <property type="project" value="TreeGrafter"/>
</dbReference>
<dbReference type="PANTHER" id="PTHR46501:SF2">
    <property type="entry name" value="MYOMEGALIN"/>
    <property type="match status" value="1"/>
</dbReference>
<dbReference type="PANTHER" id="PTHR46501">
    <property type="entry name" value="MYOMEGALIN"/>
    <property type="match status" value="1"/>
</dbReference>
<dbReference type="Proteomes" id="UP000694424">
    <property type="component" value="Unplaced"/>
</dbReference>
<feature type="region of interest" description="Disordered" evidence="2">
    <location>
        <begin position="211"/>
        <end position="243"/>
    </location>
</feature>
<name>A0A8B9Q155_APTOW</name>
<dbReference type="Ensembl" id="ENSAOWT00000022352.1">
    <property type="protein sequence ID" value="ENSAOWP00000019730.1"/>
    <property type="gene ID" value="ENSAOWG00000013372.1"/>
</dbReference>
<evidence type="ECO:0000313" key="3">
    <source>
        <dbReference type="Ensembl" id="ENSAOWP00000019730.1"/>
    </source>
</evidence>
<reference evidence="3" key="1">
    <citation type="submission" date="2025-08" db="UniProtKB">
        <authorList>
            <consortium name="Ensembl"/>
        </authorList>
    </citation>
    <scope>IDENTIFICATION</scope>
</reference>
<dbReference type="GO" id="GO:0007098">
    <property type="term" value="P:centrosome cycle"/>
    <property type="evidence" value="ECO:0007669"/>
    <property type="project" value="TreeGrafter"/>
</dbReference>